<evidence type="ECO:0000256" key="4">
    <source>
        <dbReference type="ARBA" id="ARBA00023180"/>
    </source>
</evidence>
<evidence type="ECO:0000256" key="3">
    <source>
        <dbReference type="ARBA" id="ARBA00023157"/>
    </source>
</evidence>
<evidence type="ECO:0000256" key="5">
    <source>
        <dbReference type="ARBA" id="ARBA00023319"/>
    </source>
</evidence>
<dbReference type="GO" id="GO:0098609">
    <property type="term" value="P:cell-cell adhesion"/>
    <property type="evidence" value="ECO:0007669"/>
    <property type="project" value="TreeGrafter"/>
</dbReference>
<dbReference type="SMART" id="SM00408">
    <property type="entry name" value="IGc2"/>
    <property type="match status" value="1"/>
</dbReference>
<dbReference type="InterPro" id="IPR051275">
    <property type="entry name" value="Cell_adhesion_signaling"/>
</dbReference>
<dbReference type="SMART" id="SM00409">
    <property type="entry name" value="IG"/>
    <property type="match status" value="1"/>
</dbReference>
<evidence type="ECO:0000313" key="9">
    <source>
        <dbReference type="EMBL" id="ESO89550.1"/>
    </source>
</evidence>
<dbReference type="Gene3D" id="2.60.40.10">
    <property type="entry name" value="Immunoglobulins"/>
    <property type="match status" value="1"/>
</dbReference>
<evidence type="ECO:0000256" key="7">
    <source>
        <dbReference type="SAM" id="Phobius"/>
    </source>
</evidence>
<comment type="subcellular location">
    <subcellularLocation>
        <location evidence="1">Membrane</location>
        <topology evidence="1">Single-pass type I membrane protein</topology>
    </subcellularLocation>
</comment>
<dbReference type="HOGENOM" id="CLU_031499_0_0_1"/>
<feature type="domain" description="Ig-like" evidence="8">
    <location>
        <begin position="156"/>
        <end position="236"/>
    </location>
</feature>
<keyword evidence="7" id="KW-1133">Transmembrane helix</keyword>
<dbReference type="SUPFAM" id="SSF48726">
    <property type="entry name" value="Immunoglobulin"/>
    <property type="match status" value="1"/>
</dbReference>
<dbReference type="GO" id="GO:0005911">
    <property type="term" value="C:cell-cell junction"/>
    <property type="evidence" value="ECO:0007669"/>
    <property type="project" value="TreeGrafter"/>
</dbReference>
<reference evidence="9 10" key="1">
    <citation type="journal article" date="2013" name="Nature">
        <title>Insights into bilaterian evolution from three spiralian genomes.</title>
        <authorList>
            <person name="Simakov O."/>
            <person name="Marletaz F."/>
            <person name="Cho S.J."/>
            <person name="Edsinger-Gonzales E."/>
            <person name="Havlak P."/>
            <person name="Hellsten U."/>
            <person name="Kuo D.H."/>
            <person name="Larsson T."/>
            <person name="Lv J."/>
            <person name="Arendt D."/>
            <person name="Savage R."/>
            <person name="Osoegawa K."/>
            <person name="de Jong P."/>
            <person name="Grimwood J."/>
            <person name="Chapman J.A."/>
            <person name="Shapiro H."/>
            <person name="Aerts A."/>
            <person name="Otillar R.P."/>
            <person name="Terry A.Y."/>
            <person name="Boore J.L."/>
            <person name="Grigoriev I.V."/>
            <person name="Lindberg D.R."/>
            <person name="Seaver E.C."/>
            <person name="Weisblat D.A."/>
            <person name="Putnam N.H."/>
            <person name="Rokhsar D.S."/>
        </authorList>
    </citation>
    <scope>NUCLEOTIDE SEQUENCE [LARGE SCALE GENOMIC DNA]</scope>
</reference>
<keyword evidence="10" id="KW-1185">Reference proteome</keyword>
<dbReference type="GO" id="GO:0050839">
    <property type="term" value="F:cell adhesion molecule binding"/>
    <property type="evidence" value="ECO:0007669"/>
    <property type="project" value="TreeGrafter"/>
</dbReference>
<dbReference type="InterPro" id="IPR003599">
    <property type="entry name" value="Ig_sub"/>
</dbReference>
<dbReference type="STRING" id="225164.V4A3L5"/>
<dbReference type="KEGG" id="lgi:LOTGIDRAFT_165142"/>
<dbReference type="PANTHER" id="PTHR11640:SF164">
    <property type="entry name" value="MAM DOMAIN-CONTAINING GLYCOSYLPHOSPHATIDYLINOSITOL ANCHOR PROTEIN 1"/>
    <property type="match status" value="1"/>
</dbReference>
<dbReference type="PANTHER" id="PTHR11640">
    <property type="entry name" value="NEPHRIN"/>
    <property type="match status" value="1"/>
</dbReference>
<proteinExistence type="predicted"/>
<keyword evidence="3" id="KW-1015">Disulfide bond</keyword>
<dbReference type="Proteomes" id="UP000030746">
    <property type="component" value="Unassembled WGS sequence"/>
</dbReference>
<evidence type="ECO:0000256" key="1">
    <source>
        <dbReference type="ARBA" id="ARBA00004479"/>
    </source>
</evidence>
<dbReference type="GO" id="GO:0005886">
    <property type="term" value="C:plasma membrane"/>
    <property type="evidence" value="ECO:0007669"/>
    <property type="project" value="TreeGrafter"/>
</dbReference>
<evidence type="ECO:0000256" key="2">
    <source>
        <dbReference type="ARBA" id="ARBA00023136"/>
    </source>
</evidence>
<dbReference type="GeneID" id="20239928"/>
<keyword evidence="7" id="KW-0812">Transmembrane</keyword>
<keyword evidence="5" id="KW-0393">Immunoglobulin domain</keyword>
<dbReference type="AlphaFoldDB" id="V4A3L5"/>
<keyword evidence="4" id="KW-0325">Glycoprotein</keyword>
<dbReference type="InterPro" id="IPR013783">
    <property type="entry name" value="Ig-like_fold"/>
</dbReference>
<name>V4A3L5_LOTGI</name>
<dbReference type="EMBL" id="KB202591">
    <property type="protein sequence ID" value="ESO89550.1"/>
    <property type="molecule type" value="Genomic_DNA"/>
</dbReference>
<gene>
    <name evidence="9" type="ORF">LOTGIDRAFT_165142</name>
</gene>
<accession>V4A3L5</accession>
<dbReference type="Pfam" id="PF07679">
    <property type="entry name" value="I-set"/>
    <property type="match status" value="1"/>
</dbReference>
<dbReference type="CTD" id="20239928"/>
<keyword evidence="2 7" id="KW-0472">Membrane</keyword>
<dbReference type="InterPro" id="IPR007110">
    <property type="entry name" value="Ig-like_dom"/>
</dbReference>
<dbReference type="OrthoDB" id="6435907at2759"/>
<evidence type="ECO:0000259" key="8">
    <source>
        <dbReference type="PROSITE" id="PS50835"/>
    </source>
</evidence>
<dbReference type="PROSITE" id="PS50835">
    <property type="entry name" value="IG_LIKE"/>
    <property type="match status" value="2"/>
</dbReference>
<protein>
    <recommendedName>
        <fullName evidence="8">Ig-like domain-containing protein</fullName>
    </recommendedName>
</protein>
<feature type="compositionally biased region" description="Polar residues" evidence="6">
    <location>
        <begin position="543"/>
        <end position="556"/>
    </location>
</feature>
<dbReference type="InterPro" id="IPR003598">
    <property type="entry name" value="Ig_sub2"/>
</dbReference>
<dbReference type="InterPro" id="IPR013098">
    <property type="entry name" value="Ig_I-set"/>
</dbReference>
<organism evidence="9 10">
    <name type="scientific">Lottia gigantea</name>
    <name type="common">Giant owl limpet</name>
    <dbReference type="NCBI Taxonomy" id="225164"/>
    <lineage>
        <taxon>Eukaryota</taxon>
        <taxon>Metazoa</taxon>
        <taxon>Spiralia</taxon>
        <taxon>Lophotrochozoa</taxon>
        <taxon>Mollusca</taxon>
        <taxon>Gastropoda</taxon>
        <taxon>Patellogastropoda</taxon>
        <taxon>Lottioidea</taxon>
        <taxon>Lottiidae</taxon>
        <taxon>Lottia</taxon>
    </lineage>
</organism>
<dbReference type="InterPro" id="IPR036179">
    <property type="entry name" value="Ig-like_dom_sf"/>
</dbReference>
<feature type="domain" description="Ig-like" evidence="8">
    <location>
        <begin position="272"/>
        <end position="367"/>
    </location>
</feature>
<feature type="region of interest" description="Disordered" evidence="6">
    <location>
        <begin position="533"/>
        <end position="556"/>
    </location>
</feature>
<sequence>MTFTIECRQSHSMTFNSWRLTTIVCEECDKTEIIVGQLGKELVLIFLLSDIRDEYNKYIIERDSVRKFKESETTIQDLKNDSNIRFRNKMNSKNEDIIFIHGKSNNLIRSGTEITMTDDAFMVKKTKLQKEDAGIYWINLDLIHLGQKALIIAGKPTIEGRSPPNPVLKPEDDYTSILQLECHSVSTSIGDCQLVNNSMYIMWYKNGMRMTELDPTLSQINVTVDHNGGYFTCLATEYLPCYERLQTTKHFDVLNIEECDNVSESKTFYYKPQHAHINVKLEPDQREITVNKNEDLEVRCSAKCHPKCNVTWEKDFQVLESNGLFFITENWFGKDLKIVSINSSHEGVYVCLVNNTHGKAKKGFTLSVTDVSNGAELVPDEKERTVSKEAENKVLILKYLTKVVVGVVVVIAAFFTAIVVAVIVVVIIVIIYKKYQIIIYKKYQKKKNYYLNVIPEERSSGEDELMDESLPGHIRDEDDYELMELHQVELLPGNLRDEGDNESMESHQVELLPGNLRDEGDNESMELHQVELLPGTSRDNSRNGEQNNNPENGTYASLEINTSNVNRLHDPEDGYTRLTKKHRRDSMQWYRILLRKKIAKEVFRDN</sequence>
<dbReference type="RefSeq" id="XP_009059906.1">
    <property type="nucleotide sequence ID" value="XM_009061658.1"/>
</dbReference>
<evidence type="ECO:0000313" key="10">
    <source>
        <dbReference type="Proteomes" id="UP000030746"/>
    </source>
</evidence>
<feature type="transmembrane region" description="Helical" evidence="7">
    <location>
        <begin position="403"/>
        <end position="432"/>
    </location>
</feature>
<evidence type="ECO:0000256" key="6">
    <source>
        <dbReference type="SAM" id="MobiDB-lite"/>
    </source>
</evidence>